<accession>A0A139AXX7</accession>
<dbReference type="AlphaFoldDB" id="A0A139AXX7"/>
<protein>
    <recommendedName>
        <fullName evidence="3">Fatty acid desaturase domain-containing protein</fullName>
    </recommendedName>
</protein>
<keyword evidence="2" id="KW-0812">Transmembrane</keyword>
<feature type="transmembrane region" description="Helical" evidence="2">
    <location>
        <begin position="232"/>
        <end position="252"/>
    </location>
</feature>
<evidence type="ECO:0000256" key="1">
    <source>
        <dbReference type="SAM" id="MobiDB-lite"/>
    </source>
</evidence>
<feature type="transmembrane region" description="Helical" evidence="2">
    <location>
        <begin position="310"/>
        <end position="328"/>
    </location>
</feature>
<feature type="compositionally biased region" description="Polar residues" evidence="1">
    <location>
        <begin position="1"/>
        <end position="11"/>
    </location>
</feature>
<feature type="transmembrane region" description="Helical" evidence="2">
    <location>
        <begin position="278"/>
        <end position="298"/>
    </location>
</feature>
<dbReference type="Proteomes" id="UP000070544">
    <property type="component" value="Unassembled WGS sequence"/>
</dbReference>
<feature type="compositionally biased region" description="Basic and acidic residues" evidence="1">
    <location>
        <begin position="12"/>
        <end position="23"/>
    </location>
</feature>
<dbReference type="GO" id="GO:0006629">
    <property type="term" value="P:lipid metabolic process"/>
    <property type="evidence" value="ECO:0007669"/>
    <property type="project" value="InterPro"/>
</dbReference>
<evidence type="ECO:0000256" key="2">
    <source>
        <dbReference type="SAM" id="Phobius"/>
    </source>
</evidence>
<organism evidence="4 5">
    <name type="scientific">Gonapodya prolifera (strain JEL478)</name>
    <name type="common">Monoblepharis prolifera</name>
    <dbReference type="NCBI Taxonomy" id="1344416"/>
    <lineage>
        <taxon>Eukaryota</taxon>
        <taxon>Fungi</taxon>
        <taxon>Fungi incertae sedis</taxon>
        <taxon>Chytridiomycota</taxon>
        <taxon>Chytridiomycota incertae sedis</taxon>
        <taxon>Monoblepharidomycetes</taxon>
        <taxon>Monoblepharidales</taxon>
        <taxon>Gonapodyaceae</taxon>
        <taxon>Gonapodya</taxon>
    </lineage>
</organism>
<feature type="domain" description="Fatty acid desaturase" evidence="3">
    <location>
        <begin position="109"/>
        <end position="404"/>
    </location>
</feature>
<dbReference type="PANTHER" id="PTHR32100">
    <property type="entry name" value="OMEGA-6 FATTY ACID DESATURASE, CHLOROPLASTIC"/>
    <property type="match status" value="1"/>
</dbReference>
<sequence length="434" mass="49586">MPATRSATNRTAESKKTTVDTKPHKVTYSGHVPRNFSLPETHGISLKVLRDAIPEHCFKRSVITSFSYVVQDLAIASALWYFAYSVLDGGSVAGTDSWMVANGVPAPARWAVWAAWQFVLGCVLTGVWVIAHECGHHAFSDYALLDNIVGWVLHSALLVPYFSWQISHGRHHHHTNHMTKDQVFVPHTRSETGLPPAKDQPVATEEPQYFNNDKEFMAYPAEDDTLLGGSPLGRLLGVLLMWILGWPAYIIYNAAGQDYGRWTSHFHPSSAIFEPKQWLKVILSDIGVFITIGALAFWCANQGFDVVFRYYFVPYLWVNFWLVTITYLQHSDSRIPHYREGEWNFLRGALCTVDRDFGLLNHVFHRITDTHVAHHCFSTMPHYNAGEATEHLKKILEPAGQYYYDNTPVVTSVWRIFQRCRFVEDEGDILFWKR</sequence>
<feature type="transmembrane region" description="Helical" evidence="2">
    <location>
        <begin position="143"/>
        <end position="164"/>
    </location>
</feature>
<reference evidence="4 5" key="1">
    <citation type="journal article" date="2015" name="Genome Biol. Evol.">
        <title>Phylogenomic analyses indicate that early fungi evolved digesting cell walls of algal ancestors of land plants.</title>
        <authorList>
            <person name="Chang Y."/>
            <person name="Wang S."/>
            <person name="Sekimoto S."/>
            <person name="Aerts A.L."/>
            <person name="Choi C."/>
            <person name="Clum A."/>
            <person name="LaButti K.M."/>
            <person name="Lindquist E.A."/>
            <person name="Yee Ngan C."/>
            <person name="Ohm R.A."/>
            <person name="Salamov A.A."/>
            <person name="Grigoriev I.V."/>
            <person name="Spatafora J.W."/>
            <person name="Berbee M.L."/>
        </authorList>
    </citation>
    <scope>NUCLEOTIDE SEQUENCE [LARGE SCALE GENOMIC DNA]</scope>
    <source>
        <strain evidence="4 5">JEL478</strain>
    </source>
</reference>
<proteinExistence type="predicted"/>
<dbReference type="EMBL" id="KQ965732">
    <property type="protein sequence ID" value="KXS21570.1"/>
    <property type="molecule type" value="Genomic_DNA"/>
</dbReference>
<dbReference type="InterPro" id="IPR012171">
    <property type="entry name" value="Fatty_acid_desaturase"/>
</dbReference>
<dbReference type="OMA" id="IGQHIFH"/>
<gene>
    <name evidence="4" type="ORF">M427DRAFT_273739</name>
</gene>
<dbReference type="STRING" id="1344416.A0A139AXX7"/>
<evidence type="ECO:0000313" key="5">
    <source>
        <dbReference type="Proteomes" id="UP000070544"/>
    </source>
</evidence>
<dbReference type="Pfam" id="PF00487">
    <property type="entry name" value="FA_desaturase"/>
    <property type="match status" value="1"/>
</dbReference>
<name>A0A139AXX7_GONPJ</name>
<keyword evidence="5" id="KW-1185">Reference proteome</keyword>
<keyword evidence="2" id="KW-0472">Membrane</keyword>
<dbReference type="OrthoDB" id="1461976at2759"/>
<dbReference type="CDD" id="cd03507">
    <property type="entry name" value="Delta12-FADS-like"/>
    <property type="match status" value="1"/>
</dbReference>
<evidence type="ECO:0000259" key="3">
    <source>
        <dbReference type="Pfam" id="PF00487"/>
    </source>
</evidence>
<evidence type="ECO:0000313" key="4">
    <source>
        <dbReference type="EMBL" id="KXS21570.1"/>
    </source>
</evidence>
<feature type="region of interest" description="Disordered" evidence="1">
    <location>
        <begin position="1"/>
        <end position="23"/>
    </location>
</feature>
<dbReference type="InterPro" id="IPR005804">
    <property type="entry name" value="FA_desaturase_dom"/>
</dbReference>
<feature type="transmembrane region" description="Helical" evidence="2">
    <location>
        <begin position="107"/>
        <end position="131"/>
    </location>
</feature>
<dbReference type="GO" id="GO:0016491">
    <property type="term" value="F:oxidoreductase activity"/>
    <property type="evidence" value="ECO:0007669"/>
    <property type="project" value="InterPro"/>
</dbReference>
<keyword evidence="2" id="KW-1133">Transmembrane helix</keyword>